<evidence type="ECO:0000256" key="3">
    <source>
        <dbReference type="ARBA" id="ARBA00022553"/>
    </source>
</evidence>
<dbReference type="InterPro" id="IPR035965">
    <property type="entry name" value="PAS-like_dom_sf"/>
</dbReference>
<dbReference type="SUPFAM" id="SSF55785">
    <property type="entry name" value="PYP-like sensor domain (PAS domain)"/>
    <property type="match status" value="4"/>
</dbReference>
<dbReference type="PROSITE" id="PS50110">
    <property type="entry name" value="RESPONSE_REGULATORY"/>
    <property type="match status" value="1"/>
</dbReference>
<dbReference type="InterPro" id="IPR011006">
    <property type="entry name" value="CheY-like_superfamily"/>
</dbReference>
<feature type="domain" description="Response regulatory" evidence="9">
    <location>
        <begin position="15"/>
        <end position="130"/>
    </location>
</feature>
<dbReference type="Pfam" id="PF00989">
    <property type="entry name" value="PAS"/>
    <property type="match status" value="1"/>
</dbReference>
<evidence type="ECO:0000259" key="9">
    <source>
        <dbReference type="PROSITE" id="PS50110"/>
    </source>
</evidence>
<dbReference type="Gene3D" id="3.30.450.40">
    <property type="match status" value="2"/>
</dbReference>
<evidence type="ECO:0000313" key="13">
    <source>
        <dbReference type="Proteomes" id="UP000830729"/>
    </source>
</evidence>
<dbReference type="EC" id="2.7.13.3" evidence="2"/>
<dbReference type="SUPFAM" id="SSF47384">
    <property type="entry name" value="Homodimeric domain of signal transducing histidine kinase"/>
    <property type="match status" value="1"/>
</dbReference>
<feature type="domain" description="PAS" evidence="10">
    <location>
        <begin position="853"/>
        <end position="923"/>
    </location>
</feature>
<dbReference type="SUPFAM" id="SSF52172">
    <property type="entry name" value="CheY-like"/>
    <property type="match status" value="1"/>
</dbReference>
<dbReference type="RefSeq" id="WP_248652596.1">
    <property type="nucleotide sequence ID" value="NZ_CP096660.1"/>
</dbReference>
<dbReference type="EMBL" id="CP096660">
    <property type="protein sequence ID" value="UPV76563.1"/>
    <property type="molecule type" value="Genomic_DNA"/>
</dbReference>
<sequence>MQSPGHARNHTPQLQVLYVGDGGHAAARGVADLRERTDVEVTRVTTATAVLDHLQAGTVSCIVCAVPLADVDVLTLLDGVRDVSPDVPFVVVSATDDPDLASAVLAREGTDYVRWRGESYQPRQLVQRVESAVDHYRASRTANWTTAYFDALVNQAPDAVLTIDAANRIVFANPAVEEVFGYAPEELVGEPLTTVVPEHLRQSHIDAFRRYQETGERTLDWDYVEMPGRHREGHEVPLSLSFREVTYDGHRFFSAIVRDVTERKRAEDDRRLLHATTRSVAAADTFLNGLEATIAEVCDATEWAYGEAWVPSDDRTHLERTDAAYAVSDAYESFQRVSGATSFAAGEGLPGRVWERTEPVWMEDVTALGPGVFPRTDDAEDAGLRTALGVPVLDGDEVVAVLAFYMPEVKSLDDRLVDIVTTVAAELGELIVRRRAEDELKREKEFTEGALNALPDIFFTFDPDARLRRWNEEVNAVTGYDDEELDGLPAVELVADDEAERVVETVERVYEIGSARLEANLLTKDGREIAYEFTGALLTDDEGDPLGIAGIGRDITDRKQREAELEASREKYRKLVETAPDAVFLVDAETGTIIDTNDAAERLLGKSRGEIVGMHQTELHPPDETDRYRRLFERHVESGGVIQDDEYYYVVRDDGSEVPVEISAGITEIGGRTVNQAVFRDITDRKQHEETLAGLREVTRDLMAAETKSDICHVAVSTVRDILDLPVCGVHLLDPDERVLRPAAVTEEAEALFDGVPSFEEGEGLVWGVYTSGTPRLYEAVSEHEDVYNPETPVRTEMILPLGDHGTLTAGSTCDEELTEAKLDLAKILAANTEAALDRADRERTIERQRDQLQAELDEVFERIDDGFFALDEEWQFTYVNDHAERLLGADRTDLFSGTIWEVLPEIRKSEARDAFHRAVETQTHVSHEEYVDALGAWFEFHAYPSQSGLSVYVRDISDRKRREQQLERQNERLESFASMLAHELRNPLSIAQIYLQTAEDGDESAFERVADALDRMEDMIDVLLVMTRGGEAATDPELVSLREAAGEVWADVGGEWDRLEVVTDARVEVEPHHLRHLLQNLLQNAVEHSPADGSTDAGDGLTVRVGALEDGFYVEDDGDGIPEDDREQVFEAGYTTDDVGIGLGLTFVAQLAELYGWECDLTESESGGARFEFSDATVVPSGES</sequence>
<keyword evidence="4" id="KW-0808">Transferase</keyword>
<evidence type="ECO:0000259" key="10">
    <source>
        <dbReference type="PROSITE" id="PS50112"/>
    </source>
</evidence>
<dbReference type="InterPro" id="IPR013656">
    <property type="entry name" value="PAS_4"/>
</dbReference>
<comment type="caution">
    <text evidence="6">Lacks conserved residue(s) required for the propagation of feature annotation.</text>
</comment>
<organism evidence="12 13">
    <name type="scientific">Halorussus limi</name>
    <dbReference type="NCBI Taxonomy" id="2938695"/>
    <lineage>
        <taxon>Archaea</taxon>
        <taxon>Methanobacteriati</taxon>
        <taxon>Methanobacteriota</taxon>
        <taxon>Stenosarchaea group</taxon>
        <taxon>Halobacteria</taxon>
        <taxon>Halobacteriales</taxon>
        <taxon>Haladaptataceae</taxon>
        <taxon>Halorussus</taxon>
    </lineage>
</organism>
<dbReference type="SMART" id="SM00086">
    <property type="entry name" value="PAC"/>
    <property type="match status" value="3"/>
</dbReference>
<feature type="domain" description="PAC" evidence="11">
    <location>
        <begin position="643"/>
        <end position="694"/>
    </location>
</feature>
<feature type="domain" description="PAS" evidence="10">
    <location>
        <begin position="443"/>
        <end position="513"/>
    </location>
</feature>
<dbReference type="NCBIfam" id="TIGR00229">
    <property type="entry name" value="sensory_box"/>
    <property type="match status" value="4"/>
</dbReference>
<accession>A0A8U0I0L4</accession>
<dbReference type="Pfam" id="PF00512">
    <property type="entry name" value="HisKA"/>
    <property type="match status" value="1"/>
</dbReference>
<dbReference type="InterPro" id="IPR001789">
    <property type="entry name" value="Sig_transdc_resp-reg_receiver"/>
</dbReference>
<dbReference type="PANTHER" id="PTHR43304">
    <property type="entry name" value="PHYTOCHROME-LIKE PROTEIN CPH1"/>
    <property type="match status" value="1"/>
</dbReference>
<feature type="domain" description="PAS" evidence="10">
    <location>
        <begin position="568"/>
        <end position="639"/>
    </location>
</feature>
<dbReference type="InterPro" id="IPR013767">
    <property type="entry name" value="PAS_fold"/>
</dbReference>
<gene>
    <name evidence="12" type="ORF">M0R89_18700</name>
</gene>
<dbReference type="Gene3D" id="1.10.287.130">
    <property type="match status" value="1"/>
</dbReference>
<name>A0A8U0I0L4_9EURY</name>
<dbReference type="InterPro" id="IPR005467">
    <property type="entry name" value="His_kinase_dom"/>
</dbReference>
<dbReference type="InterPro" id="IPR036097">
    <property type="entry name" value="HisK_dim/P_sf"/>
</dbReference>
<evidence type="ECO:0000256" key="4">
    <source>
        <dbReference type="ARBA" id="ARBA00022679"/>
    </source>
</evidence>
<dbReference type="Gene3D" id="3.40.50.2300">
    <property type="match status" value="1"/>
</dbReference>
<protein>
    <recommendedName>
        <fullName evidence="2">histidine kinase</fullName>
        <ecNumber evidence="2">2.7.13.3</ecNumber>
    </recommendedName>
</protein>
<feature type="domain" description="PAS" evidence="10">
    <location>
        <begin position="145"/>
        <end position="198"/>
    </location>
</feature>
<evidence type="ECO:0000256" key="7">
    <source>
        <dbReference type="SAM" id="Coils"/>
    </source>
</evidence>
<dbReference type="SMART" id="SM00388">
    <property type="entry name" value="HisKA"/>
    <property type="match status" value="1"/>
</dbReference>
<dbReference type="SMART" id="SM00387">
    <property type="entry name" value="HATPase_c"/>
    <property type="match status" value="1"/>
</dbReference>
<dbReference type="CDD" id="cd00075">
    <property type="entry name" value="HATPase"/>
    <property type="match status" value="1"/>
</dbReference>
<dbReference type="GeneID" id="72187273"/>
<dbReference type="SMART" id="SM00091">
    <property type="entry name" value="PAS"/>
    <property type="match status" value="4"/>
</dbReference>
<evidence type="ECO:0000259" key="8">
    <source>
        <dbReference type="PROSITE" id="PS50109"/>
    </source>
</evidence>
<dbReference type="InterPro" id="IPR001610">
    <property type="entry name" value="PAC"/>
</dbReference>
<dbReference type="SUPFAM" id="SSF55781">
    <property type="entry name" value="GAF domain-like"/>
    <property type="match status" value="2"/>
</dbReference>
<dbReference type="GO" id="GO:0006355">
    <property type="term" value="P:regulation of DNA-templated transcription"/>
    <property type="evidence" value="ECO:0007669"/>
    <property type="project" value="InterPro"/>
</dbReference>
<dbReference type="InterPro" id="IPR003018">
    <property type="entry name" value="GAF"/>
</dbReference>
<proteinExistence type="predicted"/>
<keyword evidence="5" id="KW-0418">Kinase</keyword>
<dbReference type="InterPro" id="IPR029016">
    <property type="entry name" value="GAF-like_dom_sf"/>
</dbReference>
<dbReference type="InterPro" id="IPR003661">
    <property type="entry name" value="HisK_dim/P_dom"/>
</dbReference>
<evidence type="ECO:0000313" key="12">
    <source>
        <dbReference type="EMBL" id="UPV76563.1"/>
    </source>
</evidence>
<evidence type="ECO:0000256" key="6">
    <source>
        <dbReference type="PROSITE-ProRule" id="PRU00169"/>
    </source>
</evidence>
<keyword evidence="7" id="KW-0175">Coiled coil</keyword>
<dbReference type="SMART" id="SM00065">
    <property type="entry name" value="GAF"/>
    <property type="match status" value="2"/>
</dbReference>
<dbReference type="PROSITE" id="PS50112">
    <property type="entry name" value="PAS"/>
    <property type="match status" value="4"/>
</dbReference>
<reference evidence="12 13" key="1">
    <citation type="submission" date="2022-04" db="EMBL/GenBank/DDBJ databases">
        <title>Diverse halophilic archaea isolated from saline environments.</title>
        <authorList>
            <person name="Cui H.-L."/>
        </authorList>
    </citation>
    <scope>NUCLEOTIDE SEQUENCE [LARGE SCALE GENOMIC DNA]</scope>
    <source>
        <strain evidence="12 13">XZYJT49</strain>
        <plasmid evidence="12 13">unnamed1</plasmid>
    </source>
</reference>
<dbReference type="Proteomes" id="UP000830729">
    <property type="component" value="Plasmid unnamed1"/>
</dbReference>
<dbReference type="Gene3D" id="3.30.565.10">
    <property type="entry name" value="Histidine kinase-like ATPase, C-terminal domain"/>
    <property type="match status" value="1"/>
</dbReference>
<dbReference type="InterPro" id="IPR000014">
    <property type="entry name" value="PAS"/>
</dbReference>
<dbReference type="Pfam" id="PF08448">
    <property type="entry name" value="PAS_4"/>
    <property type="match status" value="2"/>
</dbReference>
<evidence type="ECO:0000256" key="5">
    <source>
        <dbReference type="ARBA" id="ARBA00022777"/>
    </source>
</evidence>
<evidence type="ECO:0000259" key="11">
    <source>
        <dbReference type="PROSITE" id="PS50113"/>
    </source>
</evidence>
<dbReference type="InterPro" id="IPR000700">
    <property type="entry name" value="PAS-assoc_C"/>
</dbReference>
<dbReference type="CDD" id="cd00130">
    <property type="entry name" value="PAS"/>
    <property type="match status" value="4"/>
</dbReference>
<keyword evidence="12" id="KW-0614">Plasmid</keyword>
<geneLocation type="plasmid" evidence="12 13">
    <name>unnamed1</name>
</geneLocation>
<dbReference type="CDD" id="cd00156">
    <property type="entry name" value="REC"/>
    <property type="match status" value="1"/>
</dbReference>
<dbReference type="AlphaFoldDB" id="A0A8U0I0L4"/>
<evidence type="ECO:0000256" key="1">
    <source>
        <dbReference type="ARBA" id="ARBA00000085"/>
    </source>
</evidence>
<dbReference type="PROSITE" id="PS50113">
    <property type="entry name" value="PAC"/>
    <property type="match status" value="2"/>
</dbReference>
<dbReference type="Pfam" id="PF13426">
    <property type="entry name" value="PAS_9"/>
    <property type="match status" value="1"/>
</dbReference>
<comment type="catalytic activity">
    <reaction evidence="1">
        <text>ATP + protein L-histidine = ADP + protein N-phospho-L-histidine.</text>
        <dbReference type="EC" id="2.7.13.3"/>
    </reaction>
</comment>
<dbReference type="Gene3D" id="3.30.450.20">
    <property type="entry name" value="PAS domain"/>
    <property type="match status" value="4"/>
</dbReference>
<dbReference type="SUPFAM" id="SSF55874">
    <property type="entry name" value="ATPase domain of HSP90 chaperone/DNA topoisomerase II/histidine kinase"/>
    <property type="match status" value="1"/>
</dbReference>
<dbReference type="GO" id="GO:0000155">
    <property type="term" value="F:phosphorelay sensor kinase activity"/>
    <property type="evidence" value="ECO:0007669"/>
    <property type="project" value="InterPro"/>
</dbReference>
<evidence type="ECO:0000256" key="2">
    <source>
        <dbReference type="ARBA" id="ARBA00012438"/>
    </source>
</evidence>
<dbReference type="KEGG" id="halx:M0R89_18700"/>
<dbReference type="CDD" id="cd00082">
    <property type="entry name" value="HisKA"/>
    <property type="match status" value="1"/>
</dbReference>
<dbReference type="InterPro" id="IPR036890">
    <property type="entry name" value="HATPase_C_sf"/>
</dbReference>
<keyword evidence="3" id="KW-0597">Phosphoprotein</keyword>
<dbReference type="Pfam" id="PF02518">
    <property type="entry name" value="HATPase_c"/>
    <property type="match status" value="1"/>
</dbReference>
<dbReference type="Pfam" id="PF13185">
    <property type="entry name" value="GAF_2"/>
    <property type="match status" value="2"/>
</dbReference>
<feature type="domain" description="PAC" evidence="11">
    <location>
        <begin position="515"/>
        <end position="567"/>
    </location>
</feature>
<dbReference type="PANTHER" id="PTHR43304:SF1">
    <property type="entry name" value="PAC DOMAIN-CONTAINING PROTEIN"/>
    <property type="match status" value="1"/>
</dbReference>
<feature type="coiled-coil region" evidence="7">
    <location>
        <begin position="823"/>
        <end position="863"/>
    </location>
</feature>
<feature type="domain" description="Histidine kinase" evidence="8">
    <location>
        <begin position="980"/>
        <end position="1180"/>
    </location>
</feature>
<keyword evidence="13" id="KW-1185">Reference proteome</keyword>
<dbReference type="InterPro" id="IPR052162">
    <property type="entry name" value="Sensor_kinase/Photoreceptor"/>
</dbReference>
<dbReference type="PROSITE" id="PS50109">
    <property type="entry name" value="HIS_KIN"/>
    <property type="match status" value="1"/>
</dbReference>
<dbReference type="InterPro" id="IPR003594">
    <property type="entry name" value="HATPase_dom"/>
</dbReference>